<dbReference type="EMBL" id="OU899034">
    <property type="protein sequence ID" value="CAH1711966.1"/>
    <property type="molecule type" value="Genomic_DNA"/>
</dbReference>
<dbReference type="AlphaFoldDB" id="A0A9P0NDN6"/>
<feature type="transmembrane region" description="Helical" evidence="1">
    <location>
        <begin position="43"/>
        <end position="64"/>
    </location>
</feature>
<name>A0A9P0NDN6_APHGO</name>
<organism evidence="2 3">
    <name type="scientific">Aphis gossypii</name>
    <name type="common">Cotton aphid</name>
    <dbReference type="NCBI Taxonomy" id="80765"/>
    <lineage>
        <taxon>Eukaryota</taxon>
        <taxon>Metazoa</taxon>
        <taxon>Ecdysozoa</taxon>
        <taxon>Arthropoda</taxon>
        <taxon>Hexapoda</taxon>
        <taxon>Insecta</taxon>
        <taxon>Pterygota</taxon>
        <taxon>Neoptera</taxon>
        <taxon>Paraneoptera</taxon>
        <taxon>Hemiptera</taxon>
        <taxon>Sternorrhyncha</taxon>
        <taxon>Aphidomorpha</taxon>
        <taxon>Aphidoidea</taxon>
        <taxon>Aphididae</taxon>
        <taxon>Aphidini</taxon>
        <taxon>Aphis</taxon>
        <taxon>Aphis</taxon>
    </lineage>
</organism>
<protein>
    <submittedName>
        <fullName evidence="2">Uncharacterized protein</fullName>
    </submittedName>
</protein>
<reference evidence="2" key="1">
    <citation type="submission" date="2022-02" db="EMBL/GenBank/DDBJ databases">
        <authorList>
            <person name="King R."/>
        </authorList>
    </citation>
    <scope>NUCLEOTIDE SEQUENCE</scope>
</reference>
<keyword evidence="1" id="KW-1133">Transmembrane helix</keyword>
<gene>
    <name evidence="2" type="ORF">APHIGO_LOCUS1809</name>
</gene>
<reference evidence="2" key="2">
    <citation type="submission" date="2022-10" db="EMBL/GenBank/DDBJ databases">
        <authorList>
            <consortium name="ENA_rothamsted_submissions"/>
            <consortium name="culmorum"/>
            <person name="King R."/>
        </authorList>
    </citation>
    <scope>NUCLEOTIDE SEQUENCE</scope>
</reference>
<evidence type="ECO:0000256" key="1">
    <source>
        <dbReference type="SAM" id="Phobius"/>
    </source>
</evidence>
<keyword evidence="3" id="KW-1185">Reference proteome</keyword>
<evidence type="ECO:0000313" key="2">
    <source>
        <dbReference type="EMBL" id="CAH1711966.1"/>
    </source>
</evidence>
<keyword evidence="1" id="KW-0472">Membrane</keyword>
<sequence length="236" mass="25254">MGNVYLLDLSTSPIRGSAITNTPSDSEALADIGYPSYSIFEPLAWLTQFFTTVITCLILTYSFFKSLEIFLIMSSTLPSSCLPICDPSPSPSLSSFLFIFLHVEPNQSDDAGSVSMMSVASAAGSSVVESSAGMSVVTASVVVTNRVYSSISFSNSRVFSVSDGSYDLVFVNRLYSFQFSSAGPTSLTSRLSWSAFSSVNGGTAGAARQLCAANKADTTKIVKHIIIFIFLFQYVL</sequence>
<evidence type="ECO:0000313" key="3">
    <source>
        <dbReference type="Proteomes" id="UP001154329"/>
    </source>
</evidence>
<proteinExistence type="predicted"/>
<dbReference type="Proteomes" id="UP001154329">
    <property type="component" value="Chromosome 1"/>
</dbReference>
<keyword evidence="1" id="KW-0812">Transmembrane</keyword>
<accession>A0A9P0NDN6</accession>